<accession>A0A8W8NSW2</accession>
<keyword evidence="2" id="KW-0812">Transmembrane</keyword>
<evidence type="ECO:0000256" key="1">
    <source>
        <dbReference type="ARBA" id="ARBA00022536"/>
    </source>
</evidence>
<proteinExistence type="predicted"/>
<dbReference type="PANTHER" id="PTHR24043:SF8">
    <property type="entry name" value="EGF-LIKE DOMAIN-CONTAINING PROTEIN"/>
    <property type="match status" value="1"/>
</dbReference>
<protein>
    <recommendedName>
        <fullName evidence="5">Endothelial cells scavenger receptor</fullName>
    </recommendedName>
</protein>
<keyword evidence="2" id="KW-1133">Transmembrane helix</keyword>
<dbReference type="GO" id="GO:0005044">
    <property type="term" value="F:scavenger receptor activity"/>
    <property type="evidence" value="ECO:0007669"/>
    <property type="project" value="InterPro"/>
</dbReference>
<organism evidence="3 4">
    <name type="scientific">Magallana gigas</name>
    <name type="common">Pacific oyster</name>
    <name type="synonym">Crassostrea gigas</name>
    <dbReference type="NCBI Taxonomy" id="29159"/>
    <lineage>
        <taxon>Eukaryota</taxon>
        <taxon>Metazoa</taxon>
        <taxon>Spiralia</taxon>
        <taxon>Lophotrochozoa</taxon>
        <taxon>Mollusca</taxon>
        <taxon>Bivalvia</taxon>
        <taxon>Autobranchia</taxon>
        <taxon>Pteriomorphia</taxon>
        <taxon>Ostreida</taxon>
        <taxon>Ostreoidea</taxon>
        <taxon>Ostreidae</taxon>
        <taxon>Magallana</taxon>
    </lineage>
</organism>
<keyword evidence="4" id="KW-1185">Reference proteome</keyword>
<sequence length="234" mass="26566">MYGENCSLPCPQNCQESHCDIVDGTCLGCSDGYKGPKCEDQCNAKTYGLECQRVCGNCRNGDPCHHVNGSCINECDKGTFGVKCDTVCNNNTYGPKCSMKCGNCLYLYGEQCHHVTGQCPRGCDVGFQGQRCDQVPESAFFNFMSSKYVSILLYVCFAVLVLSCFLNCFFVFRRVKRKMCRRKKMSKNVDGHADAFNKDEVRTKPPLKSLYERSKNNEYQELYEMPQKSFYDKF</sequence>
<keyword evidence="1" id="KW-0245">EGF-like domain</keyword>
<dbReference type="InterPro" id="IPR042635">
    <property type="entry name" value="MEGF10/SREC1/2-like"/>
</dbReference>
<keyword evidence="2" id="KW-0472">Membrane</keyword>
<reference evidence="3" key="1">
    <citation type="submission" date="2022-08" db="UniProtKB">
        <authorList>
            <consortium name="EnsemblMetazoa"/>
        </authorList>
    </citation>
    <scope>IDENTIFICATION</scope>
    <source>
        <strain evidence="3">05x7-T-G4-1.051#20</strain>
    </source>
</reference>
<feature type="transmembrane region" description="Helical" evidence="2">
    <location>
        <begin position="151"/>
        <end position="172"/>
    </location>
</feature>
<evidence type="ECO:0000256" key="2">
    <source>
        <dbReference type="SAM" id="Phobius"/>
    </source>
</evidence>
<name>A0A8W8NSW2_MAGGI</name>
<dbReference type="Proteomes" id="UP000005408">
    <property type="component" value="Unassembled WGS sequence"/>
</dbReference>
<evidence type="ECO:0000313" key="3">
    <source>
        <dbReference type="EnsemblMetazoa" id="G9275.1:cds"/>
    </source>
</evidence>
<dbReference type="EnsemblMetazoa" id="G9275.1">
    <property type="protein sequence ID" value="G9275.1:cds"/>
    <property type="gene ID" value="G9275"/>
</dbReference>
<evidence type="ECO:0000313" key="4">
    <source>
        <dbReference type="Proteomes" id="UP000005408"/>
    </source>
</evidence>
<dbReference type="Gene3D" id="2.170.300.10">
    <property type="entry name" value="Tie2 ligand-binding domain superfamily"/>
    <property type="match status" value="1"/>
</dbReference>
<dbReference type="AlphaFoldDB" id="A0A8W8NSW2"/>
<dbReference type="PANTHER" id="PTHR24043">
    <property type="entry name" value="SCAVENGER RECEPTOR CLASS F"/>
    <property type="match status" value="1"/>
</dbReference>
<evidence type="ECO:0008006" key="5">
    <source>
        <dbReference type="Google" id="ProtNLM"/>
    </source>
</evidence>